<feature type="domain" description="Carrier" evidence="1">
    <location>
        <begin position="2"/>
        <end position="78"/>
    </location>
</feature>
<evidence type="ECO:0000259" key="1">
    <source>
        <dbReference type="PROSITE" id="PS50075"/>
    </source>
</evidence>
<comment type="caution">
    <text evidence="2">The sequence shown here is derived from an EMBL/GenBank/DDBJ whole genome shotgun (WGS) entry which is preliminary data.</text>
</comment>
<evidence type="ECO:0000313" key="3">
    <source>
        <dbReference type="Proteomes" id="UP000185753"/>
    </source>
</evidence>
<dbReference type="Pfam" id="PF00550">
    <property type="entry name" value="PP-binding"/>
    <property type="match status" value="1"/>
</dbReference>
<dbReference type="AlphaFoldDB" id="A0A1A7R8J4"/>
<name>A0A1A7R8J4_9GAMM</name>
<dbReference type="InterPro" id="IPR009081">
    <property type="entry name" value="PP-bd_ACP"/>
</dbReference>
<sequence length="79" mass="9059">MSILTVNLEDLRQTVAKQLGIDATEIQNDDNLFMLGLDSMSLMTLVGQWREQGISVEFQDLVEEPTLEEWQHRLKRVAA</sequence>
<dbReference type="EMBL" id="LZDS01000028">
    <property type="protein sequence ID" value="OBX27794.1"/>
    <property type="molecule type" value="Genomic_DNA"/>
</dbReference>
<dbReference type="RefSeq" id="WP_067766762.1">
    <property type="nucleotide sequence ID" value="NZ_CP183909.1"/>
</dbReference>
<dbReference type="PROSITE" id="PS50075">
    <property type="entry name" value="CARRIER"/>
    <property type="match status" value="1"/>
</dbReference>
<accession>A0A1A7R8J4</accession>
<gene>
    <name evidence="2" type="ORF">A9J31_08950</name>
</gene>
<keyword evidence="3" id="KW-1185">Reference proteome</keyword>
<organism evidence="2 3">
    <name type="scientific">Acinetobacter gandensis</name>
    <dbReference type="NCBI Taxonomy" id="1443941"/>
    <lineage>
        <taxon>Bacteria</taxon>
        <taxon>Pseudomonadati</taxon>
        <taxon>Pseudomonadota</taxon>
        <taxon>Gammaproteobacteria</taxon>
        <taxon>Moraxellales</taxon>
        <taxon>Moraxellaceae</taxon>
        <taxon>Acinetobacter</taxon>
    </lineage>
</organism>
<reference evidence="3" key="1">
    <citation type="submission" date="2016-06" db="EMBL/GenBank/DDBJ databases">
        <authorList>
            <person name="Radolfova-Krizova L."/>
            <person name="Nemec A."/>
        </authorList>
    </citation>
    <scope>NUCLEOTIDE SEQUENCE [LARGE SCALE GENOMIC DNA]</scope>
    <source>
        <strain evidence="3">ANC 4275</strain>
    </source>
</reference>
<protein>
    <recommendedName>
        <fullName evidence="1">Carrier domain-containing protein</fullName>
    </recommendedName>
</protein>
<dbReference type="InterPro" id="IPR036736">
    <property type="entry name" value="ACP-like_sf"/>
</dbReference>
<dbReference type="Gene3D" id="1.10.1200.10">
    <property type="entry name" value="ACP-like"/>
    <property type="match status" value="1"/>
</dbReference>
<evidence type="ECO:0000313" key="2">
    <source>
        <dbReference type="EMBL" id="OBX27794.1"/>
    </source>
</evidence>
<dbReference type="SUPFAM" id="SSF47336">
    <property type="entry name" value="ACP-like"/>
    <property type="match status" value="1"/>
</dbReference>
<dbReference type="Proteomes" id="UP000185753">
    <property type="component" value="Unassembled WGS sequence"/>
</dbReference>
<proteinExistence type="predicted"/>
<dbReference type="STRING" id="1443941.A9J31_08950"/>
<dbReference type="OrthoDB" id="2455700at2"/>